<accession>A0ABN0UDU5</accession>
<evidence type="ECO:0000313" key="2">
    <source>
        <dbReference type="Proteomes" id="UP001500416"/>
    </source>
</evidence>
<dbReference type="EMBL" id="BAAABU010000015">
    <property type="protein sequence ID" value="GAA0247306.1"/>
    <property type="molecule type" value="Genomic_DNA"/>
</dbReference>
<organism evidence="1 2">
    <name type="scientific">Saccharothrix mutabilis subsp. mutabilis</name>
    <dbReference type="NCBI Taxonomy" id="66855"/>
    <lineage>
        <taxon>Bacteria</taxon>
        <taxon>Bacillati</taxon>
        <taxon>Actinomycetota</taxon>
        <taxon>Actinomycetes</taxon>
        <taxon>Pseudonocardiales</taxon>
        <taxon>Pseudonocardiaceae</taxon>
        <taxon>Saccharothrix</taxon>
    </lineage>
</organism>
<proteinExistence type="predicted"/>
<gene>
    <name evidence="1" type="ORF">GCM10010492_53680</name>
</gene>
<sequence>MLLRMLDRLDAELADPPPDPGQCYERCRWLDGRLAVVRRLFDWYAVKYDQRLDDHPHAVLMRAADEVVRGCWQAAFVVAGVTPPTGPVCFLDTGTDGHSVRRCSVPADFRVPEDDPLAEFVARLPVPVVALPEVAAREPWWLVVAAHETGHHVQHDLDLVTATVDAVRDAAPADLQREWRTWSGEVFADVFSVLMVGGAAAWAVEELQFGSPDHLLRPVGPYPPPVVRSAVLGEVLIGMGTPAAGVDAAREWLTGRTGPLRDRALRHLAAVSDVVSALLGIPLGEKALRSLVDRDVLSHTSRVERWAEQLGRVKPVITPLDTRAAPRVLLAAAVHRHRTTDDADPPLSGRNLVAALTRSGAPGLLAGTPDRDLGGLADDLADLLLGGA</sequence>
<comment type="caution">
    <text evidence="1">The sequence shown here is derived from an EMBL/GenBank/DDBJ whole genome shotgun (WGS) entry which is preliminary data.</text>
</comment>
<reference evidence="1 2" key="1">
    <citation type="journal article" date="2019" name="Int. J. Syst. Evol. Microbiol.">
        <title>The Global Catalogue of Microorganisms (GCM) 10K type strain sequencing project: providing services to taxonomists for standard genome sequencing and annotation.</title>
        <authorList>
            <consortium name="The Broad Institute Genomics Platform"/>
            <consortium name="The Broad Institute Genome Sequencing Center for Infectious Disease"/>
            <person name="Wu L."/>
            <person name="Ma J."/>
        </authorList>
    </citation>
    <scope>NUCLEOTIDE SEQUENCE [LARGE SCALE GENOMIC DNA]</scope>
    <source>
        <strain evidence="1 2">JCM 3380</strain>
    </source>
</reference>
<dbReference type="Proteomes" id="UP001500416">
    <property type="component" value="Unassembled WGS sequence"/>
</dbReference>
<keyword evidence="2" id="KW-1185">Reference proteome</keyword>
<protein>
    <submittedName>
        <fullName evidence="1">Uncharacterized protein</fullName>
    </submittedName>
</protein>
<name>A0ABN0UDU5_9PSEU</name>
<evidence type="ECO:0000313" key="1">
    <source>
        <dbReference type="EMBL" id="GAA0247306.1"/>
    </source>
</evidence>